<evidence type="ECO:0000259" key="2">
    <source>
        <dbReference type="PROSITE" id="PS50846"/>
    </source>
</evidence>
<dbReference type="InterPro" id="IPR036163">
    <property type="entry name" value="HMA_dom_sf"/>
</dbReference>
<comment type="caution">
    <text evidence="3">The sequence shown here is derived from an EMBL/GenBank/DDBJ whole genome shotgun (WGS) entry which is preliminary data.</text>
</comment>
<dbReference type="SUPFAM" id="SSF55008">
    <property type="entry name" value="HMA, heavy metal-associated domain"/>
    <property type="match status" value="1"/>
</dbReference>
<dbReference type="Gene3D" id="3.30.70.100">
    <property type="match status" value="1"/>
</dbReference>
<dbReference type="EMBL" id="BAAARI010000003">
    <property type="protein sequence ID" value="GAA2571332.1"/>
    <property type="molecule type" value="Genomic_DNA"/>
</dbReference>
<dbReference type="CDD" id="cd00371">
    <property type="entry name" value="HMA"/>
    <property type="match status" value="1"/>
</dbReference>
<keyword evidence="4" id="KW-1185">Reference proteome</keyword>
<evidence type="ECO:0000313" key="4">
    <source>
        <dbReference type="Proteomes" id="UP001500274"/>
    </source>
</evidence>
<keyword evidence="1" id="KW-0479">Metal-binding</keyword>
<dbReference type="Proteomes" id="UP001500274">
    <property type="component" value="Unassembled WGS sequence"/>
</dbReference>
<dbReference type="PROSITE" id="PS50846">
    <property type="entry name" value="HMA_2"/>
    <property type="match status" value="1"/>
</dbReference>
<proteinExistence type="predicted"/>
<organism evidence="3 4">
    <name type="scientific">Microbacterium binotii</name>
    <dbReference type="NCBI Taxonomy" id="462710"/>
    <lineage>
        <taxon>Bacteria</taxon>
        <taxon>Bacillati</taxon>
        <taxon>Actinomycetota</taxon>
        <taxon>Actinomycetes</taxon>
        <taxon>Micrococcales</taxon>
        <taxon>Microbacteriaceae</taxon>
        <taxon>Microbacterium</taxon>
    </lineage>
</organism>
<gene>
    <name evidence="3" type="ORF">GCM10009862_07690</name>
</gene>
<feature type="domain" description="HMA" evidence="2">
    <location>
        <begin position="45"/>
        <end position="113"/>
    </location>
</feature>
<protein>
    <recommendedName>
        <fullName evidence="2">HMA domain-containing protein</fullName>
    </recommendedName>
</protein>
<accession>A0ABN3P852</accession>
<name>A0ABN3P852_9MICO</name>
<dbReference type="Pfam" id="PF00403">
    <property type="entry name" value="HMA"/>
    <property type="match status" value="1"/>
</dbReference>
<dbReference type="InterPro" id="IPR017969">
    <property type="entry name" value="Heavy-metal-associated_CS"/>
</dbReference>
<dbReference type="RefSeq" id="WP_344227048.1">
    <property type="nucleotide sequence ID" value="NZ_BAAARI010000003.1"/>
</dbReference>
<reference evidence="3 4" key="1">
    <citation type="journal article" date="2019" name="Int. J. Syst. Evol. Microbiol.">
        <title>The Global Catalogue of Microorganisms (GCM) 10K type strain sequencing project: providing services to taxonomists for standard genome sequencing and annotation.</title>
        <authorList>
            <consortium name="The Broad Institute Genomics Platform"/>
            <consortium name="The Broad Institute Genome Sequencing Center for Infectious Disease"/>
            <person name="Wu L."/>
            <person name="Ma J."/>
        </authorList>
    </citation>
    <scope>NUCLEOTIDE SEQUENCE [LARGE SCALE GENOMIC DNA]</scope>
    <source>
        <strain evidence="3 4">JCM 16365</strain>
    </source>
</reference>
<dbReference type="PROSITE" id="PS01047">
    <property type="entry name" value="HMA_1"/>
    <property type="match status" value="1"/>
</dbReference>
<sequence length="116" mass="11289">MTGQGLQDLGLQATSTGAGCACCSPTSHGAAAADATAVSATGDVVSARFLVEGMTCSHCVRSITEEVSAIDGVSDVAVDLHAGGVSTVTVSSATPVDAARVREAVEEAGYSLASAS</sequence>
<dbReference type="InterPro" id="IPR006121">
    <property type="entry name" value="HMA_dom"/>
</dbReference>
<evidence type="ECO:0000256" key="1">
    <source>
        <dbReference type="ARBA" id="ARBA00022723"/>
    </source>
</evidence>
<evidence type="ECO:0000313" key="3">
    <source>
        <dbReference type="EMBL" id="GAA2571332.1"/>
    </source>
</evidence>